<reference evidence="2 3" key="1">
    <citation type="submission" date="2022-02" db="EMBL/GenBank/DDBJ databases">
        <title>Uncovering new skin microbiome diversity through culturing and metagenomics.</title>
        <authorList>
            <person name="Conlan S."/>
            <person name="Deming C."/>
            <person name="Nisc Comparative Sequencing Program N."/>
            <person name="Segre J.A."/>
        </authorList>
    </citation>
    <scope>NUCLEOTIDE SEQUENCE [LARGE SCALE GENOMIC DNA]</scope>
    <source>
        <strain evidence="2 3">ACRQZ</strain>
    </source>
</reference>
<evidence type="ECO:0000256" key="1">
    <source>
        <dbReference type="SAM" id="MobiDB-lite"/>
    </source>
</evidence>
<dbReference type="RefSeq" id="WP_239266566.1">
    <property type="nucleotide sequence ID" value="NZ_JAKRCV010000100.1"/>
</dbReference>
<comment type="caution">
    <text evidence="2">The sequence shown here is derived from an EMBL/GenBank/DDBJ whole genome shotgun (WGS) entry which is preliminary data.</text>
</comment>
<name>A0ABS9Q782_9MICO</name>
<sequence length="65" mass="7231">MSMFDNMKDKATEAAEQNPEKVEQFSDQGIERAGDQLDERTGGQHSDKIDSVQQQGDERVGDSSQ</sequence>
<dbReference type="Proteomes" id="UP001521931">
    <property type="component" value="Unassembled WGS sequence"/>
</dbReference>
<dbReference type="EMBL" id="JAKRCV010000100">
    <property type="protein sequence ID" value="MCG7323715.1"/>
    <property type="molecule type" value="Genomic_DNA"/>
</dbReference>
<feature type="region of interest" description="Disordered" evidence="1">
    <location>
        <begin position="1"/>
        <end position="65"/>
    </location>
</feature>
<evidence type="ECO:0000313" key="3">
    <source>
        <dbReference type="Proteomes" id="UP001521931"/>
    </source>
</evidence>
<protein>
    <submittedName>
        <fullName evidence="2">Antitoxin</fullName>
    </submittedName>
</protein>
<dbReference type="InterPro" id="IPR028037">
    <property type="entry name" value="Antitoxin_Rv0909/MT0933"/>
</dbReference>
<keyword evidence="3" id="KW-1185">Reference proteome</keyword>
<proteinExistence type="predicted"/>
<accession>A0ABS9Q782</accession>
<evidence type="ECO:0000313" key="2">
    <source>
        <dbReference type="EMBL" id="MCG7323715.1"/>
    </source>
</evidence>
<dbReference type="Pfam" id="PF14013">
    <property type="entry name" value="MT0933_antitox"/>
    <property type="match status" value="1"/>
</dbReference>
<organism evidence="2 3">
    <name type="scientific">Arsenicicoccus bolidensis</name>
    <dbReference type="NCBI Taxonomy" id="229480"/>
    <lineage>
        <taxon>Bacteria</taxon>
        <taxon>Bacillati</taxon>
        <taxon>Actinomycetota</taxon>
        <taxon>Actinomycetes</taxon>
        <taxon>Micrococcales</taxon>
        <taxon>Intrasporangiaceae</taxon>
        <taxon>Arsenicicoccus</taxon>
    </lineage>
</organism>
<gene>
    <name evidence="2" type="ORF">MHL29_17735</name>
</gene>